<feature type="domain" description="Glucuronosyltransferase GumK N-terminal" evidence="1">
    <location>
        <begin position="9"/>
        <end position="175"/>
    </location>
</feature>
<dbReference type="Gene3D" id="3.40.50.2000">
    <property type="entry name" value="Glycogen Phosphorylase B"/>
    <property type="match status" value="1"/>
</dbReference>
<evidence type="ECO:0000313" key="2">
    <source>
        <dbReference type="EMBL" id="MBD1548955.1"/>
    </source>
</evidence>
<protein>
    <submittedName>
        <fullName evidence="2">Polysaccharide biosynthesis protein GumK</fullName>
    </submittedName>
</protein>
<dbReference type="Gene3D" id="3.40.50.11010">
    <property type="match status" value="1"/>
</dbReference>
<dbReference type="SUPFAM" id="SSF53756">
    <property type="entry name" value="UDP-Glycosyltransferase/glycogen phosphorylase"/>
    <property type="match status" value="1"/>
</dbReference>
<evidence type="ECO:0000313" key="3">
    <source>
        <dbReference type="Proteomes" id="UP000598467"/>
    </source>
</evidence>
<dbReference type="Pfam" id="PF22059">
    <property type="entry name" value="GumK_N"/>
    <property type="match status" value="1"/>
</dbReference>
<dbReference type="AlphaFoldDB" id="A0A926P2U6"/>
<dbReference type="RefSeq" id="WP_190293641.1">
    <property type="nucleotide sequence ID" value="NZ_JABFCZ010000028.1"/>
</dbReference>
<sequence length="376" mass="41907">MKIFKFTSQPFLSDMRKVSTHFIAEEWAKAGHTVHVATVGLSYLTLLKNKALFQRLSVAQKNRFAETSPGLFASAYMPPLHPFSSGKPLLNMLNRPFFGLYGSMIPGYMKTPLAEADVVIFEPGTCLSFYEAVRRFNPKAACVYIQRDWLETIGAAAVLQEMEQRMYRTLDLVITPSSKIAAEVPAPCRVEIVPQAINKDLFDADTVSPYPENTRNAISVGNMLFDETSLRAMAEAAPDVTFHIFGAHFAGPRPANVIEHGEKPFAELIPYMKHADFGIAPYRISPNELYLAETSLKFLQYAYCRLPVLTPDLIEDGRGNLIGYSLEGETDWPGKIRAALTMEKSDRFQDGILTWEEVAEKILELAQASVPAEKAA</sequence>
<proteinExistence type="predicted"/>
<dbReference type="EMBL" id="JABFCZ010000028">
    <property type="protein sequence ID" value="MBD1548955.1"/>
    <property type="molecule type" value="Genomic_DNA"/>
</dbReference>
<comment type="caution">
    <text evidence="2">The sequence shown here is derived from an EMBL/GenBank/DDBJ whole genome shotgun (WGS) entry which is preliminary data.</text>
</comment>
<organism evidence="2 3">
    <name type="scientific">Roseibium aggregatum</name>
    <dbReference type="NCBI Taxonomy" id="187304"/>
    <lineage>
        <taxon>Bacteria</taxon>
        <taxon>Pseudomonadati</taxon>
        <taxon>Pseudomonadota</taxon>
        <taxon>Alphaproteobacteria</taxon>
        <taxon>Hyphomicrobiales</taxon>
        <taxon>Stappiaceae</taxon>
        <taxon>Roseibium</taxon>
    </lineage>
</organism>
<accession>A0A926P2U6</accession>
<dbReference type="InterPro" id="IPR054299">
    <property type="entry name" value="GumK_N"/>
</dbReference>
<name>A0A926P2U6_9HYPH</name>
<gene>
    <name evidence="2" type="ORF">HK439_22070</name>
</gene>
<reference evidence="2" key="1">
    <citation type="submission" date="2020-05" db="EMBL/GenBank/DDBJ databases">
        <title>Identification of trans-AT polyketide cluster in two marine bacteria, producers of a novel glutaramide-containing polyketide sesbanimide D and analogs.</title>
        <authorList>
            <person name="Kacar D."/>
            <person name="Rodriguez P."/>
            <person name="Canedo L."/>
            <person name="Gonzalez E."/>
            <person name="Galan B."/>
            <person name="De La Calle F."/>
            <person name="Garcia J.L."/>
        </authorList>
    </citation>
    <scope>NUCLEOTIDE SEQUENCE</scope>
    <source>
        <strain evidence="2">PHM038</strain>
    </source>
</reference>
<evidence type="ECO:0000259" key="1">
    <source>
        <dbReference type="Pfam" id="PF22059"/>
    </source>
</evidence>
<dbReference type="Proteomes" id="UP000598467">
    <property type="component" value="Unassembled WGS sequence"/>
</dbReference>